<gene>
    <name evidence="1" type="ORF">EPT53_10370</name>
</gene>
<feature type="non-terminal residue" evidence="1">
    <location>
        <position position="1"/>
    </location>
</feature>
<dbReference type="EMBL" id="SBAP01000104">
    <property type="protein sequence ID" value="RXZ67906.1"/>
    <property type="molecule type" value="Genomic_DNA"/>
</dbReference>
<accession>A0A4V1QWZ8</accession>
<dbReference type="AlphaFoldDB" id="A0A4V1QWZ8"/>
<dbReference type="Proteomes" id="UP000289216">
    <property type="component" value="Unassembled WGS sequence"/>
</dbReference>
<feature type="non-terminal residue" evidence="1">
    <location>
        <position position="81"/>
    </location>
</feature>
<protein>
    <submittedName>
        <fullName evidence="1">Uncharacterized protein</fullName>
    </submittedName>
</protein>
<comment type="caution">
    <text evidence="1">The sequence shown here is derived from an EMBL/GenBank/DDBJ whole genome shotgun (WGS) entry which is preliminary data.</text>
</comment>
<organism evidence="1 2">
    <name type="scientific">Fusobacterium necrophorum</name>
    <dbReference type="NCBI Taxonomy" id="859"/>
    <lineage>
        <taxon>Bacteria</taxon>
        <taxon>Fusobacteriati</taxon>
        <taxon>Fusobacteriota</taxon>
        <taxon>Fusobacteriia</taxon>
        <taxon>Fusobacteriales</taxon>
        <taxon>Fusobacteriaceae</taxon>
        <taxon>Fusobacterium</taxon>
    </lineage>
</organism>
<reference evidence="1 2" key="1">
    <citation type="submission" date="2019-01" db="EMBL/GenBank/DDBJ databases">
        <title>Fusobacterium necrophorum Isolated From the Uterus of Dairy Cows.</title>
        <authorList>
            <person name="Francis A.M."/>
        </authorList>
    </citation>
    <scope>NUCLEOTIDE SEQUENCE [LARGE SCALE GENOMIC DNA]</scope>
    <source>
        <strain evidence="1 2">KG35</strain>
    </source>
</reference>
<sequence length="81" mass="9519">FNKSKFSETDFRIIILKVLENRLIAIKRKIKIEILKNLSRLESLARNRGGEKMIIVHFYDSIKNVYSVWANNVSDVIENPQ</sequence>
<evidence type="ECO:0000313" key="1">
    <source>
        <dbReference type="EMBL" id="RXZ67906.1"/>
    </source>
</evidence>
<name>A0A4V1QWZ8_9FUSO</name>
<proteinExistence type="predicted"/>
<evidence type="ECO:0000313" key="2">
    <source>
        <dbReference type="Proteomes" id="UP000289216"/>
    </source>
</evidence>